<sequence length="315" mass="37201">MSNALGVIYNPATYDNRSKKSTYRGPRVNQISCGKFHCDRCRPRLKYRMKLEIENAMQEHKLYTHFVITTEGKKYRDKNDYFQSYLDMSETFNKVRNILSRYAKKQGKPFTYICLVRAQEKGYCHLHIMTNLYIPKKLLQDISDKYFNTGFIKIKAIKNRKRLSNYFMKDEEWYIPLGRRHYSCSRDIDIDMDIDDIPADCLHIRLESSVSVVDQVYDQVELNYGYPPPFDFLLQHFTNVSLHVSHQIKEPVRSSSEMVDNLKKSGEHVYLDKNGIIVWAFDNVLLDVTASSAVKKCPISDVYIDENYRKDYPWL</sequence>
<dbReference type="Pfam" id="PF23343">
    <property type="entry name" value="REP_ORF2-G2P"/>
    <property type="match status" value="1"/>
</dbReference>
<dbReference type="EMBL" id="BARV01000313">
    <property type="protein sequence ID" value="GAH96660.1"/>
    <property type="molecule type" value="Genomic_DNA"/>
</dbReference>
<name>X1KSR3_9ZZZZ</name>
<evidence type="ECO:0000313" key="2">
    <source>
        <dbReference type="EMBL" id="GAH96660.1"/>
    </source>
</evidence>
<evidence type="ECO:0000259" key="1">
    <source>
        <dbReference type="Pfam" id="PF23343"/>
    </source>
</evidence>
<protein>
    <recommendedName>
        <fullName evidence="1">Replication-associated protein ORF2/G2P domain-containing protein</fullName>
    </recommendedName>
</protein>
<feature type="domain" description="Replication-associated protein ORF2/G2P" evidence="1">
    <location>
        <begin position="89"/>
        <end position="169"/>
    </location>
</feature>
<comment type="caution">
    <text evidence="2">The sequence shown here is derived from an EMBL/GenBank/DDBJ whole genome shotgun (WGS) entry which is preliminary data.</text>
</comment>
<accession>X1KSR3</accession>
<dbReference type="AlphaFoldDB" id="X1KSR3"/>
<dbReference type="InterPro" id="IPR056906">
    <property type="entry name" value="ORF2/G2P_dom"/>
</dbReference>
<organism evidence="2">
    <name type="scientific">marine sediment metagenome</name>
    <dbReference type="NCBI Taxonomy" id="412755"/>
    <lineage>
        <taxon>unclassified sequences</taxon>
        <taxon>metagenomes</taxon>
        <taxon>ecological metagenomes</taxon>
    </lineage>
</organism>
<reference evidence="2" key="1">
    <citation type="journal article" date="2014" name="Front. Microbiol.">
        <title>High frequency of phylogenetically diverse reductive dehalogenase-homologous genes in deep subseafloor sedimentary metagenomes.</title>
        <authorList>
            <person name="Kawai M."/>
            <person name="Futagami T."/>
            <person name="Toyoda A."/>
            <person name="Takaki Y."/>
            <person name="Nishi S."/>
            <person name="Hori S."/>
            <person name="Arai W."/>
            <person name="Tsubouchi T."/>
            <person name="Morono Y."/>
            <person name="Uchiyama I."/>
            <person name="Ito T."/>
            <person name="Fujiyama A."/>
            <person name="Inagaki F."/>
            <person name="Takami H."/>
        </authorList>
    </citation>
    <scope>NUCLEOTIDE SEQUENCE</scope>
    <source>
        <strain evidence="2">Expedition CK06-06</strain>
    </source>
</reference>
<proteinExistence type="predicted"/>
<gene>
    <name evidence="2" type="ORF">S06H3_01287</name>
</gene>